<organism evidence="2 3">
    <name type="scientific">Rotaria sordida</name>
    <dbReference type="NCBI Taxonomy" id="392033"/>
    <lineage>
        <taxon>Eukaryota</taxon>
        <taxon>Metazoa</taxon>
        <taxon>Spiralia</taxon>
        <taxon>Gnathifera</taxon>
        <taxon>Rotifera</taxon>
        <taxon>Eurotatoria</taxon>
        <taxon>Bdelloidea</taxon>
        <taxon>Philodinida</taxon>
        <taxon>Philodinidae</taxon>
        <taxon>Rotaria</taxon>
    </lineage>
</organism>
<feature type="compositionally biased region" description="Basic and acidic residues" evidence="1">
    <location>
        <begin position="460"/>
        <end position="475"/>
    </location>
</feature>
<protein>
    <submittedName>
        <fullName evidence="2">Uncharacterized protein</fullName>
    </submittedName>
</protein>
<dbReference type="AlphaFoldDB" id="A0A818Z5E7"/>
<evidence type="ECO:0000313" key="3">
    <source>
        <dbReference type="Proteomes" id="UP000663874"/>
    </source>
</evidence>
<evidence type="ECO:0000313" key="2">
    <source>
        <dbReference type="EMBL" id="CAF3762307.1"/>
    </source>
</evidence>
<dbReference type="EMBL" id="CAJOBE010001644">
    <property type="protein sequence ID" value="CAF3762307.1"/>
    <property type="molecule type" value="Genomic_DNA"/>
</dbReference>
<dbReference type="InterPro" id="IPR035969">
    <property type="entry name" value="Rab-GAP_TBC_sf"/>
</dbReference>
<evidence type="ECO:0000256" key="1">
    <source>
        <dbReference type="SAM" id="MobiDB-lite"/>
    </source>
</evidence>
<dbReference type="SUPFAM" id="SSF47923">
    <property type="entry name" value="Ypt/Rab-GAP domain of gyp1p"/>
    <property type="match status" value="1"/>
</dbReference>
<name>A0A818Z5E7_9BILA</name>
<accession>A0A818Z5E7</accession>
<gene>
    <name evidence="2" type="ORF">FNK824_LOCUS12875</name>
</gene>
<feature type="region of interest" description="Disordered" evidence="1">
    <location>
        <begin position="445"/>
        <end position="475"/>
    </location>
</feature>
<sequence>MANLPAWLVDSRENVLKTQEWHNLTTNIYDAVDQHLAQSHVQYFTDLSDAEKSLVLERAARSLRGTTSGAPTPYDNLNKRVSDLLDKSVNNDVSRSLLKDDPLETKTDIILNKVCEGIVGLLRKWPDQKYKLHAFLNQPLPQPIRFVGWNLYLSNANHRQKFINDLANNPRSILSPMDAEIQRNCDSLVKTLPLAPDMMDSKGNMSAMKAILSYFHSMLSNKRDLADSEYYYAIPIVLSHNPPLSRSEKPYEKSLSILIEMYRTYLDTMPPALRDIYLNSSTHELEPWFRKVEIHLKEIDRPIYNHMRSILYPPDSPMSTTDDPYVLIFLKKCCYPWFKYMFVGCLTTDPLLFVWDQYLITSDIPKFHDELIPAIAAAMIITLRDFLLKCKMTSEMETVLQHKTNIIITRQLQSVIVRFFLADFKNRIARSDFGPVIDPTEGRQWTSFNKDHVPQAANRPEQRLTDRERNEQNAQLERRLREEMVKRQETERTLQTKIDQLQREIDHMRYAAVPLTTQSVRAPTPAERYVVNPRSRPISPVKPITRQQQGNSPLHDLLRKVTHTYNRVAHGDGKNSVTLNEQTKNDIRVHKLDLKMAERQVVGRTLHVNEWNQLTEAEKQTYSQQMLEVVKTRIQNRYSDGRK</sequence>
<dbReference type="Proteomes" id="UP000663874">
    <property type="component" value="Unassembled WGS sequence"/>
</dbReference>
<reference evidence="2" key="1">
    <citation type="submission" date="2021-02" db="EMBL/GenBank/DDBJ databases">
        <authorList>
            <person name="Nowell W R."/>
        </authorList>
    </citation>
    <scope>NUCLEOTIDE SEQUENCE</scope>
</reference>
<dbReference type="Gene3D" id="1.10.472.80">
    <property type="entry name" value="Ypt/Rab-GAP domain of gyp1p, domain 3"/>
    <property type="match status" value="1"/>
</dbReference>
<comment type="caution">
    <text evidence="2">The sequence shown here is derived from an EMBL/GenBank/DDBJ whole genome shotgun (WGS) entry which is preliminary data.</text>
</comment>
<proteinExistence type="predicted"/>